<dbReference type="InterPro" id="IPR029045">
    <property type="entry name" value="ClpP/crotonase-like_dom_sf"/>
</dbReference>
<feature type="signal peptide" evidence="1">
    <location>
        <begin position="1"/>
        <end position="19"/>
    </location>
</feature>
<reference evidence="2 3" key="1">
    <citation type="submission" date="2020-01" db="EMBL/GenBank/DDBJ databases">
        <title>Bacteria diversity of Porities sp.</title>
        <authorList>
            <person name="Wang G."/>
        </authorList>
    </citation>
    <scope>NUCLEOTIDE SEQUENCE [LARGE SCALE GENOMIC DNA]</scope>
    <source>
        <strain evidence="2 3">R33</strain>
    </source>
</reference>
<evidence type="ECO:0000256" key="1">
    <source>
        <dbReference type="SAM" id="SignalP"/>
    </source>
</evidence>
<evidence type="ECO:0008006" key="4">
    <source>
        <dbReference type="Google" id="ProtNLM"/>
    </source>
</evidence>
<dbReference type="Gene3D" id="1.25.40.10">
    <property type="entry name" value="Tetratricopeptide repeat domain"/>
    <property type="match status" value="1"/>
</dbReference>
<accession>A0A6L9EIF0</accession>
<keyword evidence="3" id="KW-1185">Reference proteome</keyword>
<dbReference type="EMBL" id="WXYO01000011">
    <property type="protein sequence ID" value="NAS14446.1"/>
    <property type="molecule type" value="Genomic_DNA"/>
</dbReference>
<gene>
    <name evidence="2" type="ORF">GTQ38_20715</name>
</gene>
<dbReference type="SUPFAM" id="SSF48452">
    <property type="entry name" value="TPR-like"/>
    <property type="match status" value="1"/>
</dbReference>
<dbReference type="Gene3D" id="3.90.226.10">
    <property type="entry name" value="2-enoyl-CoA Hydratase, Chain A, domain 1"/>
    <property type="match status" value="1"/>
</dbReference>
<proteinExistence type="predicted"/>
<dbReference type="AlphaFoldDB" id="A0A6L9EIF0"/>
<name>A0A6L9EIF0_9FLAO</name>
<organism evidence="2 3">
    <name type="scientific">Poritiphilus flavus</name>
    <dbReference type="NCBI Taxonomy" id="2697053"/>
    <lineage>
        <taxon>Bacteria</taxon>
        <taxon>Pseudomonadati</taxon>
        <taxon>Bacteroidota</taxon>
        <taxon>Flavobacteriia</taxon>
        <taxon>Flavobacteriales</taxon>
        <taxon>Flavobacteriaceae</taxon>
        <taxon>Poritiphilus</taxon>
    </lineage>
</organism>
<dbReference type="RefSeq" id="WP_161437495.1">
    <property type="nucleotide sequence ID" value="NZ_WXYO01000011.1"/>
</dbReference>
<comment type="caution">
    <text evidence="2">The sequence shown here is derived from an EMBL/GenBank/DDBJ whole genome shotgun (WGS) entry which is preliminary data.</text>
</comment>
<feature type="chain" id="PRO_5026879964" description="Tail specific protease domain-containing protein" evidence="1">
    <location>
        <begin position="20"/>
        <end position="553"/>
    </location>
</feature>
<evidence type="ECO:0000313" key="2">
    <source>
        <dbReference type="EMBL" id="NAS14446.1"/>
    </source>
</evidence>
<dbReference type="SUPFAM" id="SSF52096">
    <property type="entry name" value="ClpP/crotonase"/>
    <property type="match status" value="1"/>
</dbReference>
<dbReference type="Proteomes" id="UP000475249">
    <property type="component" value="Unassembled WGS sequence"/>
</dbReference>
<dbReference type="InterPro" id="IPR011990">
    <property type="entry name" value="TPR-like_helical_dom_sf"/>
</dbReference>
<evidence type="ECO:0000313" key="3">
    <source>
        <dbReference type="Proteomes" id="UP000475249"/>
    </source>
</evidence>
<keyword evidence="1" id="KW-0732">Signal</keyword>
<sequence>MKRLTFICLLFVCSFCVDAQHLLDQAQEQFQAKNWIDAAKSYEKLTKLNSYNPEFWSKYAYTSLKTENFQEAIRAGLRALETGASKKPLSLILAKSYTGIQQNSQAAKWLKIHMEEGKTAPDRIAGDAVLAALAGSPEFKELVNFEAPESQDRDEGWRADLDYLVELMKSRHKNLYHTVQQQDFKSAVLQLRKQIPELSDLEIIGEFMAIMAMVGDGHTVLYPPFEGANGFHAFAVEFYLFKDELYIRAAAPELAHLVGTKVIGVGQLSTAELISKAQRYLSRDNDFQLKWITPIALSFTEIYALTGAGIAKRAEFVLESADGTVFKETLNALPLMRDPMSRFAPEHWVEIRKSEETSSLWTSDPENFYWYKYLEEQKVVYCQFNQVRNKPEQSLAEFAKELFSFVDTREVRALVLDIRLNNGGNNFLNKALVQQIIRSEKINTHGKFFTIIGRRTFSAAMNLASDLEQQTNTIFVGEPTASRPNFYGEDDEFSLPYSGLRGSISSRYWQGGSTSEDNRPWIAPDLVAELSAEEYSNDRDPALEAIFEYLNSQ</sequence>
<protein>
    <recommendedName>
        <fullName evidence="4">Tail specific protease domain-containing protein</fullName>
    </recommendedName>
</protein>